<feature type="domain" description="FAD-binding" evidence="4">
    <location>
        <begin position="7"/>
        <end position="171"/>
    </location>
</feature>
<keyword evidence="3" id="KW-0560">Oxidoreductase</keyword>
<keyword evidence="1" id="KW-0285">Flavoprotein</keyword>
<evidence type="ECO:0000256" key="3">
    <source>
        <dbReference type="ARBA" id="ARBA00023002"/>
    </source>
</evidence>
<proteinExistence type="predicted"/>
<dbReference type="Pfam" id="PF01494">
    <property type="entry name" value="FAD_binding_3"/>
    <property type="match status" value="1"/>
</dbReference>
<dbReference type="InterPro" id="IPR036188">
    <property type="entry name" value="FAD/NAD-bd_sf"/>
</dbReference>
<dbReference type="GO" id="GO:0016709">
    <property type="term" value="F:oxidoreductase activity, acting on paired donors, with incorporation or reduction of molecular oxygen, NAD(P)H as one donor, and incorporation of one atom of oxygen"/>
    <property type="evidence" value="ECO:0007669"/>
    <property type="project" value="UniProtKB-ARBA"/>
</dbReference>
<dbReference type="GO" id="GO:0071949">
    <property type="term" value="F:FAD binding"/>
    <property type="evidence" value="ECO:0007669"/>
    <property type="project" value="InterPro"/>
</dbReference>
<keyword evidence="2" id="KW-0274">FAD</keyword>
<dbReference type="OrthoDB" id="1716816at2759"/>
<dbReference type="Gene3D" id="3.50.50.60">
    <property type="entry name" value="FAD/NAD(P)-binding domain"/>
    <property type="match status" value="1"/>
</dbReference>
<sequence>MRRERKRDVQAMFGRATTLYPRSIELLEQLDLTKELCQVGFIARSAVNYRDGQRLNDRGRQPMFEPFRNSFHDYALNIGQYNSEEVILAKYQKDSGKNIWFGWALENFVLDSSLGDGYNITASLKHRSSGNLEKYLVGADGGSSTVRHLANIKMEGDQTTYRWILIDGKMKINMPDADIGFAAVESKHHGNVLWVKLDQDAHRIGFSLTEPLLAKYPNGLTK</sequence>
<dbReference type="AlphaFoldDB" id="W9ZFK0"/>
<name>W9ZFK0_FUSOX</name>
<dbReference type="InterPro" id="IPR050641">
    <property type="entry name" value="RIFMO-like"/>
</dbReference>
<accession>W9ZFK0</accession>
<protein>
    <recommendedName>
        <fullName evidence="4">FAD-binding domain-containing protein</fullName>
    </recommendedName>
</protein>
<evidence type="ECO:0000256" key="1">
    <source>
        <dbReference type="ARBA" id="ARBA00022630"/>
    </source>
</evidence>
<dbReference type="Gene3D" id="3.30.9.10">
    <property type="entry name" value="D-Amino Acid Oxidase, subunit A, domain 2"/>
    <property type="match status" value="1"/>
</dbReference>
<dbReference type="EMBL" id="JH659353">
    <property type="protein sequence ID" value="EXK27043.1"/>
    <property type="molecule type" value="Genomic_DNA"/>
</dbReference>
<dbReference type="VEuPathDB" id="FungiDB:FOMG_16481"/>
<gene>
    <name evidence="5" type="ORF">FOMG_16481</name>
</gene>
<dbReference type="PANTHER" id="PTHR43004">
    <property type="entry name" value="TRK SYSTEM POTASSIUM UPTAKE PROTEIN"/>
    <property type="match status" value="1"/>
</dbReference>
<dbReference type="HOGENOM" id="CLU_1245425_0_0_1"/>
<dbReference type="Proteomes" id="UP000030703">
    <property type="component" value="Unassembled WGS sequence"/>
</dbReference>
<evidence type="ECO:0000313" key="5">
    <source>
        <dbReference type="EMBL" id="EXK27043.1"/>
    </source>
</evidence>
<organism evidence="5">
    <name type="scientific">Fusarium oxysporum f. sp. melonis 26406</name>
    <dbReference type="NCBI Taxonomy" id="1089452"/>
    <lineage>
        <taxon>Eukaryota</taxon>
        <taxon>Fungi</taxon>
        <taxon>Dikarya</taxon>
        <taxon>Ascomycota</taxon>
        <taxon>Pezizomycotina</taxon>
        <taxon>Sordariomycetes</taxon>
        <taxon>Hypocreomycetidae</taxon>
        <taxon>Hypocreales</taxon>
        <taxon>Nectriaceae</taxon>
        <taxon>Fusarium</taxon>
        <taxon>Fusarium oxysporum species complex</taxon>
    </lineage>
</organism>
<dbReference type="InterPro" id="IPR002938">
    <property type="entry name" value="FAD-bd"/>
</dbReference>
<evidence type="ECO:0000256" key="2">
    <source>
        <dbReference type="ARBA" id="ARBA00022827"/>
    </source>
</evidence>
<dbReference type="SUPFAM" id="SSF51905">
    <property type="entry name" value="FAD/NAD(P)-binding domain"/>
    <property type="match status" value="1"/>
</dbReference>
<reference evidence="5" key="2">
    <citation type="submission" date="2012-05" db="EMBL/GenBank/DDBJ databases">
        <title>Annotation of the Genome Sequence of Fusarium oxysporum f. sp. melonis 26406.</title>
        <authorList>
            <consortium name="The Broad Institute Genomics Platform"/>
            <person name="Ma L.-J."/>
            <person name="Corby-Kistler H."/>
            <person name="Broz K."/>
            <person name="Gale L.R."/>
            <person name="Jonkers W."/>
            <person name="O'Donnell K."/>
            <person name="Ploetz R."/>
            <person name="Steinberg C."/>
            <person name="Schwartz D.C."/>
            <person name="VanEtten H."/>
            <person name="Zhou S."/>
            <person name="Young S.K."/>
            <person name="Zeng Q."/>
            <person name="Gargeya S."/>
            <person name="Fitzgerald M."/>
            <person name="Abouelleil A."/>
            <person name="Alvarado L."/>
            <person name="Chapman S.B."/>
            <person name="Gainer-Dewar J."/>
            <person name="Goldberg J."/>
            <person name="Griggs A."/>
            <person name="Gujja S."/>
            <person name="Hansen M."/>
            <person name="Howarth C."/>
            <person name="Imamovic A."/>
            <person name="Ireland A."/>
            <person name="Larimer J."/>
            <person name="McCowan C."/>
            <person name="Murphy C."/>
            <person name="Pearson M."/>
            <person name="Poon T.W."/>
            <person name="Priest M."/>
            <person name="Roberts A."/>
            <person name="Saif S."/>
            <person name="Shea T."/>
            <person name="Sykes S."/>
            <person name="Wortman J."/>
            <person name="Nusbaum C."/>
            <person name="Birren B."/>
        </authorList>
    </citation>
    <scope>NUCLEOTIDE SEQUENCE</scope>
    <source>
        <strain evidence="5">26406</strain>
    </source>
</reference>
<reference evidence="5" key="1">
    <citation type="submission" date="2012-04" db="EMBL/GenBank/DDBJ databases">
        <title>The Genome Sequence of Fusarium oxysporum melonis.</title>
        <authorList>
            <consortium name="The Broad Institute Genome Sequencing Platform"/>
            <person name="Ma L.-J."/>
            <person name="Gale L.R."/>
            <person name="Schwartz D.C."/>
            <person name="Zhou S."/>
            <person name="Corby-Kistler H."/>
            <person name="Young S.K."/>
            <person name="Zeng Q."/>
            <person name="Gargeya S."/>
            <person name="Fitzgerald M."/>
            <person name="Haas B."/>
            <person name="Abouelleil A."/>
            <person name="Alvarado L."/>
            <person name="Arachchi H.M."/>
            <person name="Berlin A."/>
            <person name="Brown A."/>
            <person name="Chapman S.B."/>
            <person name="Chen Z."/>
            <person name="Dunbar C."/>
            <person name="Freedman E."/>
            <person name="Gearin G."/>
            <person name="Goldberg J."/>
            <person name="Griggs A."/>
            <person name="Gujja S."/>
            <person name="Heiman D."/>
            <person name="Howarth C."/>
            <person name="Larson L."/>
            <person name="Lui A."/>
            <person name="MacDonald P.J.P."/>
            <person name="Montmayeur A."/>
            <person name="Murphy C."/>
            <person name="Neiman D."/>
            <person name="Pearson M."/>
            <person name="Priest M."/>
            <person name="Roberts A."/>
            <person name="Saif S."/>
            <person name="Shea T."/>
            <person name="Shenoy N."/>
            <person name="Sisk P."/>
            <person name="Stolte C."/>
            <person name="Sykes S."/>
            <person name="Wortman J."/>
            <person name="Nusbaum C."/>
            <person name="Birren B."/>
        </authorList>
    </citation>
    <scope>NUCLEOTIDE SEQUENCE</scope>
    <source>
        <strain evidence="5">26406</strain>
    </source>
</reference>
<evidence type="ECO:0000259" key="4">
    <source>
        <dbReference type="Pfam" id="PF01494"/>
    </source>
</evidence>
<dbReference type="PANTHER" id="PTHR43004:SF5">
    <property type="entry name" value="FAD-BINDING DOMAIN-CONTAINING PROTEIN"/>
    <property type="match status" value="1"/>
</dbReference>